<keyword evidence="2" id="KW-1185">Reference proteome</keyword>
<gene>
    <name evidence="1" type="ORF">DHETER_LOCUS5130</name>
</gene>
<accession>A0ACA9LTN3</accession>
<dbReference type="EMBL" id="CAJVPU010005520">
    <property type="protein sequence ID" value="CAG8548750.1"/>
    <property type="molecule type" value="Genomic_DNA"/>
</dbReference>
<comment type="caution">
    <text evidence="1">The sequence shown here is derived from an EMBL/GenBank/DDBJ whole genome shotgun (WGS) entry which is preliminary data.</text>
</comment>
<evidence type="ECO:0000313" key="1">
    <source>
        <dbReference type="EMBL" id="CAG8548750.1"/>
    </source>
</evidence>
<name>A0ACA9LTN3_9GLOM</name>
<feature type="non-terminal residue" evidence="1">
    <location>
        <position position="145"/>
    </location>
</feature>
<sequence length="145" mass="15255">MIMNTIKILCLGRKILQDGSLIFGILMISLGLSMIGVTAQDKSCQVVMCVKTGGSVAVGVGDGSSAGLTEAQGYVSQSCPGVTNITTCYVDCSGPYVSQYWTWKKCSELGDFHSTWITCGDTSVLSVCTQGGDPNYPFNTATPTN</sequence>
<protein>
    <submittedName>
        <fullName evidence="1">5551_t:CDS:1</fullName>
    </submittedName>
</protein>
<dbReference type="Proteomes" id="UP000789702">
    <property type="component" value="Unassembled WGS sequence"/>
</dbReference>
<evidence type="ECO:0000313" key="2">
    <source>
        <dbReference type="Proteomes" id="UP000789702"/>
    </source>
</evidence>
<reference evidence="1" key="1">
    <citation type="submission" date="2021-06" db="EMBL/GenBank/DDBJ databases">
        <authorList>
            <person name="Kallberg Y."/>
            <person name="Tangrot J."/>
            <person name="Rosling A."/>
        </authorList>
    </citation>
    <scope>NUCLEOTIDE SEQUENCE</scope>
    <source>
        <strain evidence="1">IL203A</strain>
    </source>
</reference>
<organism evidence="1 2">
    <name type="scientific">Dentiscutata heterogama</name>
    <dbReference type="NCBI Taxonomy" id="1316150"/>
    <lineage>
        <taxon>Eukaryota</taxon>
        <taxon>Fungi</taxon>
        <taxon>Fungi incertae sedis</taxon>
        <taxon>Mucoromycota</taxon>
        <taxon>Glomeromycotina</taxon>
        <taxon>Glomeromycetes</taxon>
        <taxon>Diversisporales</taxon>
        <taxon>Gigasporaceae</taxon>
        <taxon>Dentiscutata</taxon>
    </lineage>
</organism>
<proteinExistence type="predicted"/>